<protein>
    <submittedName>
        <fullName evidence="2">Peptidase C39-like protein</fullName>
    </submittedName>
</protein>
<keyword evidence="3" id="KW-1185">Reference proteome</keyword>
<sequence length="318" mass="35854">MANFQKVPNDHATRLDTGAGRLVLMLEEKVKIDLYGGGPNGEDLVVDLNDTSIGSVSEKPVKRNAHLLTYEIQGLKSGNAMLEARLFSQAPESYAARRKLWFTMPVWAYIQVSVMGAEYRQRDGLWGNLKYGSINPKWKDVKWTNMAQAGCGPTSLSIVMDYLIRLDSPYRNLPASFPGLDPKEAMQYTSEYGRAADKKGEPSGTSGTVMIENIRKYWPDYEGAKVASVDAAATLLRQGNPLVFLCKNCSTYRYDEKGHKLPKMWPGHFMVLLGVEQGDKTFWITDPSSQHHKYIDKEELKKTTIWHIYKRPGARVKP</sequence>
<accession>A0ABX5KJ90</accession>
<gene>
    <name evidence="2" type="ORF">C7402_118165</name>
</gene>
<dbReference type="Gene3D" id="3.90.70.10">
    <property type="entry name" value="Cysteine proteinases"/>
    <property type="match status" value="1"/>
</dbReference>
<feature type="domain" description="Peptidase C39-like" evidence="1">
    <location>
        <begin position="146"/>
        <end position="287"/>
    </location>
</feature>
<dbReference type="EMBL" id="QEOB01000018">
    <property type="protein sequence ID" value="PVX75233.1"/>
    <property type="molecule type" value="Genomic_DNA"/>
</dbReference>
<evidence type="ECO:0000313" key="2">
    <source>
        <dbReference type="EMBL" id="PVX75233.1"/>
    </source>
</evidence>
<evidence type="ECO:0000259" key="1">
    <source>
        <dbReference type="Pfam" id="PF13529"/>
    </source>
</evidence>
<reference evidence="2 3" key="1">
    <citation type="submission" date="2018-05" db="EMBL/GenBank/DDBJ databases">
        <title>Genomic Encyclopedia of Type Strains, Phase IV (KMG-V): Genome sequencing to study the core and pangenomes of soil and plant-associated prokaryotes.</title>
        <authorList>
            <person name="Whitman W."/>
        </authorList>
    </citation>
    <scope>NUCLEOTIDE SEQUENCE [LARGE SCALE GENOMIC DNA]</scope>
    <source>
        <strain evidence="2 3">SCZa-39</strain>
    </source>
</reference>
<organism evidence="2 3">
    <name type="scientific">Paraburkholderia unamae</name>
    <dbReference type="NCBI Taxonomy" id="219649"/>
    <lineage>
        <taxon>Bacteria</taxon>
        <taxon>Pseudomonadati</taxon>
        <taxon>Pseudomonadota</taxon>
        <taxon>Betaproteobacteria</taxon>
        <taxon>Burkholderiales</taxon>
        <taxon>Burkholderiaceae</taxon>
        <taxon>Paraburkholderia</taxon>
    </lineage>
</organism>
<comment type="caution">
    <text evidence="2">The sequence shown here is derived from an EMBL/GenBank/DDBJ whole genome shotgun (WGS) entry which is preliminary data.</text>
</comment>
<proteinExistence type="predicted"/>
<dbReference type="Proteomes" id="UP000245712">
    <property type="component" value="Unassembled WGS sequence"/>
</dbReference>
<dbReference type="InterPro" id="IPR039564">
    <property type="entry name" value="Peptidase_C39-like"/>
</dbReference>
<dbReference type="RefSeq" id="WP_116613587.1">
    <property type="nucleotide sequence ID" value="NZ_QEOB01000018.1"/>
</dbReference>
<evidence type="ECO:0000313" key="3">
    <source>
        <dbReference type="Proteomes" id="UP000245712"/>
    </source>
</evidence>
<dbReference type="Pfam" id="PF13529">
    <property type="entry name" value="Peptidase_C39_2"/>
    <property type="match status" value="1"/>
</dbReference>
<name>A0ABX5KJ90_9BURK</name>